<feature type="transmembrane region" description="Helical" evidence="1">
    <location>
        <begin position="194"/>
        <end position="219"/>
    </location>
</feature>
<evidence type="ECO:0008006" key="4">
    <source>
        <dbReference type="Google" id="ProtNLM"/>
    </source>
</evidence>
<proteinExistence type="predicted"/>
<keyword evidence="1" id="KW-1133">Transmembrane helix</keyword>
<keyword evidence="1" id="KW-0472">Membrane</keyword>
<evidence type="ECO:0000313" key="2">
    <source>
        <dbReference type="EMBL" id="GAA0761848.1"/>
    </source>
</evidence>
<gene>
    <name evidence="2" type="ORF">GCM10009107_45640</name>
</gene>
<accession>A0ABP3VKT3</accession>
<sequence length="240" mass="26834">MQTEQLQLALRPRPAMEALDLGLRLTQQHMRLLLRLYAPIAAVVGGLCLLGLLVSPWLPGLLLVLLQPWLDRVLLQVFSRAVFGLPSRLADVLNGPLLFRPSLLPGLLVAAFSPWRAFTQPVAQLEGLKGDAARQRRKRLLNGQHGRAITAQLSWGVLTYWLLLGLLWLLFSLNPFSGSDNPMLRMGRDSAEPVIAVLQVLVSLLLEAPFVAGGFMMYLNRRVELESWDVEQELRHAFAH</sequence>
<dbReference type="Proteomes" id="UP001500279">
    <property type="component" value="Unassembled WGS sequence"/>
</dbReference>
<dbReference type="EMBL" id="BAAAEW010000033">
    <property type="protein sequence ID" value="GAA0761848.1"/>
    <property type="molecule type" value="Genomic_DNA"/>
</dbReference>
<protein>
    <recommendedName>
        <fullName evidence="4">DUF4129 domain-containing protein</fullName>
    </recommendedName>
</protein>
<feature type="transmembrane region" description="Helical" evidence="1">
    <location>
        <begin position="32"/>
        <end position="53"/>
    </location>
</feature>
<name>A0ABP3VKT3_9BURK</name>
<dbReference type="RefSeq" id="WP_141291968.1">
    <property type="nucleotide sequence ID" value="NZ_BAAAEW010000033.1"/>
</dbReference>
<organism evidence="2 3">
    <name type="scientific">Ideonella azotifigens</name>
    <dbReference type="NCBI Taxonomy" id="513160"/>
    <lineage>
        <taxon>Bacteria</taxon>
        <taxon>Pseudomonadati</taxon>
        <taxon>Pseudomonadota</taxon>
        <taxon>Betaproteobacteria</taxon>
        <taxon>Burkholderiales</taxon>
        <taxon>Sphaerotilaceae</taxon>
        <taxon>Ideonella</taxon>
    </lineage>
</organism>
<keyword evidence="1" id="KW-0812">Transmembrane</keyword>
<reference evidence="3" key="1">
    <citation type="journal article" date="2019" name="Int. J. Syst. Evol. Microbiol.">
        <title>The Global Catalogue of Microorganisms (GCM) 10K type strain sequencing project: providing services to taxonomists for standard genome sequencing and annotation.</title>
        <authorList>
            <consortium name="The Broad Institute Genomics Platform"/>
            <consortium name="The Broad Institute Genome Sequencing Center for Infectious Disease"/>
            <person name="Wu L."/>
            <person name="Ma J."/>
        </authorList>
    </citation>
    <scope>NUCLEOTIDE SEQUENCE [LARGE SCALE GENOMIC DNA]</scope>
    <source>
        <strain evidence="3">JCM 15503</strain>
    </source>
</reference>
<evidence type="ECO:0000256" key="1">
    <source>
        <dbReference type="SAM" id="Phobius"/>
    </source>
</evidence>
<keyword evidence="3" id="KW-1185">Reference proteome</keyword>
<evidence type="ECO:0000313" key="3">
    <source>
        <dbReference type="Proteomes" id="UP001500279"/>
    </source>
</evidence>
<comment type="caution">
    <text evidence="2">The sequence shown here is derived from an EMBL/GenBank/DDBJ whole genome shotgun (WGS) entry which is preliminary data.</text>
</comment>
<feature type="transmembrane region" description="Helical" evidence="1">
    <location>
        <begin position="153"/>
        <end position="173"/>
    </location>
</feature>